<dbReference type="AlphaFoldDB" id="A0AAD8REP5"/>
<evidence type="ECO:0000259" key="1">
    <source>
        <dbReference type="SMART" id="SM00256"/>
    </source>
</evidence>
<evidence type="ECO:0000313" key="2">
    <source>
        <dbReference type="EMBL" id="KAK1620258.1"/>
    </source>
</evidence>
<dbReference type="Gene3D" id="1.20.1280.50">
    <property type="match status" value="1"/>
</dbReference>
<dbReference type="EMBL" id="JAUUTY010000006">
    <property type="protein sequence ID" value="KAK1620258.1"/>
    <property type="molecule type" value="Genomic_DNA"/>
</dbReference>
<dbReference type="InterPro" id="IPR013187">
    <property type="entry name" value="F-box-assoc_dom_typ3"/>
</dbReference>
<dbReference type="SMART" id="SM00256">
    <property type="entry name" value="FBOX"/>
    <property type="match status" value="1"/>
</dbReference>
<dbReference type="InterPro" id="IPR036047">
    <property type="entry name" value="F-box-like_dom_sf"/>
</dbReference>
<dbReference type="SUPFAM" id="SSF81383">
    <property type="entry name" value="F-box domain"/>
    <property type="match status" value="1"/>
</dbReference>
<sequence>MESPPATMTSTAGATRLHRGLPEELVVWEILLRLPPKPLLRCRAVCRAWRRATSTHAFLQAQHAQQRSLPVVSWSRYDGHRYEEFLAFDHKAAAVGTRLQPLVRVEDSFYPEASCEGILIYSSDDVCLSVCNPTTRQHAPLPQLSGFDVLGMYAHRPTGEYRVLLRRIYHTDCYVFALGSDHPPRHVGVMEGVGALAYLDKPTLLRHSLHWYIVHYPHLYQVGHKDVIVFDTMSESFRRMRAPVVPDKSYIFEMDGTLGIYSYNDTTQIVDIWVLRDYESEVWGHKYRVELPAEEIKRFVWGSCNWHVTVLSVDGDVLLLVTHGGWMFHVGIDGKLVDSFHRDGQHASTCKLSLKQTLVPHAFFAALEGYVVNTSPFL</sequence>
<accession>A0AAD8REP5</accession>
<dbReference type="Proteomes" id="UP001231189">
    <property type="component" value="Unassembled WGS sequence"/>
</dbReference>
<name>A0AAD8REP5_LOLMU</name>
<feature type="domain" description="F-box" evidence="1">
    <location>
        <begin position="21"/>
        <end position="62"/>
    </location>
</feature>
<dbReference type="Pfam" id="PF08268">
    <property type="entry name" value="FBA_3"/>
    <property type="match status" value="1"/>
</dbReference>
<dbReference type="InterPro" id="IPR001810">
    <property type="entry name" value="F-box_dom"/>
</dbReference>
<dbReference type="Pfam" id="PF12937">
    <property type="entry name" value="F-box-like"/>
    <property type="match status" value="1"/>
</dbReference>
<proteinExistence type="predicted"/>
<dbReference type="PANTHER" id="PTHR31672">
    <property type="entry name" value="BNACNNG10540D PROTEIN"/>
    <property type="match status" value="1"/>
</dbReference>
<gene>
    <name evidence="2" type="ORF">QYE76_025775</name>
</gene>
<dbReference type="InterPro" id="IPR017451">
    <property type="entry name" value="F-box-assoc_interact_dom"/>
</dbReference>
<dbReference type="InterPro" id="IPR050796">
    <property type="entry name" value="SCF_F-box_component"/>
</dbReference>
<reference evidence="2" key="1">
    <citation type="submission" date="2023-07" db="EMBL/GenBank/DDBJ databases">
        <title>A chromosome-level genome assembly of Lolium multiflorum.</title>
        <authorList>
            <person name="Chen Y."/>
            <person name="Copetti D."/>
            <person name="Kolliker R."/>
            <person name="Studer B."/>
        </authorList>
    </citation>
    <scope>NUCLEOTIDE SEQUENCE</scope>
    <source>
        <strain evidence="2">02402/16</strain>
        <tissue evidence="2">Leaf</tissue>
    </source>
</reference>
<evidence type="ECO:0000313" key="3">
    <source>
        <dbReference type="Proteomes" id="UP001231189"/>
    </source>
</evidence>
<dbReference type="NCBIfam" id="TIGR01640">
    <property type="entry name" value="F_box_assoc_1"/>
    <property type="match status" value="1"/>
</dbReference>
<protein>
    <recommendedName>
        <fullName evidence="1">F-box domain-containing protein</fullName>
    </recommendedName>
</protein>
<dbReference type="PANTHER" id="PTHR31672:SF2">
    <property type="entry name" value="F-BOX DOMAIN-CONTAINING PROTEIN"/>
    <property type="match status" value="1"/>
</dbReference>
<keyword evidence="3" id="KW-1185">Reference proteome</keyword>
<organism evidence="2 3">
    <name type="scientific">Lolium multiflorum</name>
    <name type="common">Italian ryegrass</name>
    <name type="synonym">Lolium perenne subsp. multiflorum</name>
    <dbReference type="NCBI Taxonomy" id="4521"/>
    <lineage>
        <taxon>Eukaryota</taxon>
        <taxon>Viridiplantae</taxon>
        <taxon>Streptophyta</taxon>
        <taxon>Embryophyta</taxon>
        <taxon>Tracheophyta</taxon>
        <taxon>Spermatophyta</taxon>
        <taxon>Magnoliopsida</taxon>
        <taxon>Liliopsida</taxon>
        <taxon>Poales</taxon>
        <taxon>Poaceae</taxon>
        <taxon>BOP clade</taxon>
        <taxon>Pooideae</taxon>
        <taxon>Poodae</taxon>
        <taxon>Poeae</taxon>
        <taxon>Poeae Chloroplast Group 2 (Poeae type)</taxon>
        <taxon>Loliodinae</taxon>
        <taxon>Loliinae</taxon>
        <taxon>Lolium</taxon>
    </lineage>
</organism>
<comment type="caution">
    <text evidence="2">The sequence shown here is derived from an EMBL/GenBank/DDBJ whole genome shotgun (WGS) entry which is preliminary data.</text>
</comment>